<dbReference type="PANTHER" id="PTHR33108:SF32">
    <property type="entry name" value="DUF1677 FAMILY PROTEIN (DUF1677)"/>
    <property type="match status" value="1"/>
</dbReference>
<evidence type="ECO:0008006" key="4">
    <source>
        <dbReference type="Google" id="ProtNLM"/>
    </source>
</evidence>
<dbReference type="EMBL" id="JAGYWB010000017">
    <property type="protein sequence ID" value="KAI0494562.1"/>
    <property type="molecule type" value="Genomic_DNA"/>
</dbReference>
<dbReference type="AlphaFoldDB" id="A0A8T3AFI8"/>
<name>A0A8T3AFI8_DENNO</name>
<accession>A0A8T3AFI8</accession>
<gene>
    <name evidence="2" type="ORF">KFK09_024700</name>
</gene>
<organism evidence="2 3">
    <name type="scientific">Dendrobium nobile</name>
    <name type="common">Orchid</name>
    <dbReference type="NCBI Taxonomy" id="94219"/>
    <lineage>
        <taxon>Eukaryota</taxon>
        <taxon>Viridiplantae</taxon>
        <taxon>Streptophyta</taxon>
        <taxon>Embryophyta</taxon>
        <taxon>Tracheophyta</taxon>
        <taxon>Spermatophyta</taxon>
        <taxon>Magnoliopsida</taxon>
        <taxon>Liliopsida</taxon>
        <taxon>Asparagales</taxon>
        <taxon>Orchidaceae</taxon>
        <taxon>Epidendroideae</taxon>
        <taxon>Malaxideae</taxon>
        <taxon>Dendrobiinae</taxon>
        <taxon>Dendrobium</taxon>
    </lineage>
</organism>
<proteinExistence type="predicted"/>
<dbReference type="OrthoDB" id="1911663at2759"/>
<protein>
    <recommendedName>
        <fullName evidence="4">DUF1677 family protein</fullName>
    </recommendedName>
</protein>
<dbReference type="Pfam" id="PF07911">
    <property type="entry name" value="DUF1677"/>
    <property type="match status" value="1"/>
</dbReference>
<dbReference type="Proteomes" id="UP000829196">
    <property type="component" value="Unassembled WGS sequence"/>
</dbReference>
<reference evidence="2" key="1">
    <citation type="journal article" date="2022" name="Front. Genet.">
        <title>Chromosome-Scale Assembly of the Dendrobium nobile Genome Provides Insights Into the Molecular Mechanism of the Biosynthesis of the Medicinal Active Ingredient of Dendrobium.</title>
        <authorList>
            <person name="Xu Q."/>
            <person name="Niu S.-C."/>
            <person name="Li K.-L."/>
            <person name="Zheng P.-J."/>
            <person name="Zhang X.-J."/>
            <person name="Jia Y."/>
            <person name="Liu Y."/>
            <person name="Niu Y.-X."/>
            <person name="Yu L.-H."/>
            <person name="Chen D.-F."/>
            <person name="Zhang G.-Q."/>
        </authorList>
    </citation>
    <scope>NUCLEOTIDE SEQUENCE</scope>
    <source>
        <tissue evidence="2">Leaf</tissue>
    </source>
</reference>
<dbReference type="PANTHER" id="PTHR33108">
    <property type="entry name" value="OS01G0745000 PROTEIN"/>
    <property type="match status" value="1"/>
</dbReference>
<evidence type="ECO:0000313" key="3">
    <source>
        <dbReference type="Proteomes" id="UP000829196"/>
    </source>
</evidence>
<feature type="compositionally biased region" description="Basic and acidic residues" evidence="1">
    <location>
        <begin position="127"/>
        <end position="138"/>
    </location>
</feature>
<evidence type="ECO:0000256" key="1">
    <source>
        <dbReference type="SAM" id="MobiDB-lite"/>
    </source>
</evidence>
<feature type="region of interest" description="Disordered" evidence="1">
    <location>
        <begin position="115"/>
        <end position="154"/>
    </location>
</feature>
<keyword evidence="3" id="KW-1185">Reference proteome</keyword>
<comment type="caution">
    <text evidence="2">The sequence shown here is derived from an EMBL/GenBank/DDBJ whole genome shotgun (WGS) entry which is preliminary data.</text>
</comment>
<evidence type="ECO:0000313" key="2">
    <source>
        <dbReference type="EMBL" id="KAI0494562.1"/>
    </source>
</evidence>
<dbReference type="InterPro" id="IPR012876">
    <property type="entry name" value="DUF1677_pln"/>
</dbReference>
<sequence>MSISATETKAAPATQVEVEFAKCECCGLTEECTPAYIVGVRERHHGRWICGLCTEAVADEIGRADQRISSEEALARHMSFSRDFRFRAVSQDPSESAEHLIAAMRLLLRRSLESPRSLRSTPASPRRRMEEEKADDVPRPSLTRSGSCFPTIAG</sequence>